<feature type="transmembrane region" description="Helical" evidence="2">
    <location>
        <begin position="94"/>
        <end position="121"/>
    </location>
</feature>
<protein>
    <submittedName>
        <fullName evidence="3">Uncharacterized protein</fullName>
    </submittedName>
</protein>
<keyword evidence="4" id="KW-1185">Reference proteome</keyword>
<evidence type="ECO:0000256" key="1">
    <source>
        <dbReference type="SAM" id="MobiDB-lite"/>
    </source>
</evidence>
<comment type="caution">
    <text evidence="3">The sequence shown here is derived from an EMBL/GenBank/DDBJ whole genome shotgun (WGS) entry which is preliminary data.</text>
</comment>
<feature type="transmembrane region" description="Helical" evidence="2">
    <location>
        <begin position="157"/>
        <end position="173"/>
    </location>
</feature>
<name>A0A7W3N560_9ACTN</name>
<keyword evidence="2" id="KW-0812">Transmembrane</keyword>
<gene>
    <name evidence="3" type="ORF">HNR21_006554</name>
</gene>
<dbReference type="Proteomes" id="UP000539313">
    <property type="component" value="Unassembled WGS sequence"/>
</dbReference>
<evidence type="ECO:0000313" key="3">
    <source>
        <dbReference type="EMBL" id="MBA9007672.1"/>
    </source>
</evidence>
<evidence type="ECO:0000256" key="2">
    <source>
        <dbReference type="SAM" id="Phobius"/>
    </source>
</evidence>
<feature type="transmembrane region" description="Helical" evidence="2">
    <location>
        <begin position="127"/>
        <end position="150"/>
    </location>
</feature>
<organism evidence="3 4">
    <name type="scientific">Thermomonospora cellulosilytica</name>
    <dbReference type="NCBI Taxonomy" id="1411118"/>
    <lineage>
        <taxon>Bacteria</taxon>
        <taxon>Bacillati</taxon>
        <taxon>Actinomycetota</taxon>
        <taxon>Actinomycetes</taxon>
        <taxon>Streptosporangiales</taxon>
        <taxon>Thermomonosporaceae</taxon>
        <taxon>Thermomonospora</taxon>
    </lineage>
</organism>
<feature type="transmembrane region" description="Helical" evidence="2">
    <location>
        <begin position="18"/>
        <end position="36"/>
    </location>
</feature>
<proteinExistence type="predicted"/>
<dbReference type="RefSeq" id="WP_312881483.1">
    <property type="nucleotide sequence ID" value="NZ_JACJII010000001.1"/>
</dbReference>
<dbReference type="EMBL" id="JACJII010000001">
    <property type="protein sequence ID" value="MBA9007672.1"/>
    <property type="molecule type" value="Genomic_DNA"/>
</dbReference>
<dbReference type="AlphaFoldDB" id="A0A7W3N560"/>
<feature type="transmembrane region" description="Helical" evidence="2">
    <location>
        <begin position="207"/>
        <end position="225"/>
    </location>
</feature>
<evidence type="ECO:0000313" key="4">
    <source>
        <dbReference type="Proteomes" id="UP000539313"/>
    </source>
</evidence>
<sequence>MPSVSDLGRVLRLDARRAAPLVAVPALTVVGVAAAWRTMTPGVDGWDNAVVGLTGSARWMGPPAAALAAWPAVREHRLGYLRDLTARSPATGPLLDLLLLTHAALLAYGLAAMVVIAQTVLTDRPGAAHALGLLAGAAAVTLHVVVGYLAGRAVPHTLTAAVAFGLTGLWAALRGTGSSWLNLLPPAALDRLEPFTTLRTEVPADQLLWSAGLAAALVVGHVWALTRRRRLVLPLACALAVTALGTQRLSAGGSAAVPAHVGHVCRQWPLTICVHPALDSGLPALETALTPLAARLAATPAAFTRVMQRPDGEPGGVRQGVAYVHLRALTPGFERRVVREILGSLADPRLCAAPRYARGRAYRAMVDAWLRGEETPATASSSPRPATGGMEPASVAASVRAPVVGGFALASRRFAGWDETRRRAWLAAHFDDYRDCALDHRHFR</sequence>
<reference evidence="3 4" key="1">
    <citation type="submission" date="2020-08" db="EMBL/GenBank/DDBJ databases">
        <title>Sequencing the genomes of 1000 actinobacteria strains.</title>
        <authorList>
            <person name="Klenk H.-P."/>
        </authorList>
    </citation>
    <scope>NUCLEOTIDE SEQUENCE [LARGE SCALE GENOMIC DNA]</scope>
    <source>
        <strain evidence="3 4">DSM 45823</strain>
    </source>
</reference>
<keyword evidence="2" id="KW-1133">Transmembrane helix</keyword>
<accession>A0A7W3N560</accession>
<keyword evidence="2" id="KW-0472">Membrane</keyword>
<feature type="region of interest" description="Disordered" evidence="1">
    <location>
        <begin position="374"/>
        <end position="394"/>
    </location>
</feature>